<keyword evidence="2" id="KW-1185">Reference proteome</keyword>
<evidence type="ECO:0000313" key="1">
    <source>
        <dbReference type="EMBL" id="KIL52090.1"/>
    </source>
</evidence>
<dbReference type="EMBL" id="JXRP01000006">
    <property type="protein sequence ID" value="KIL52090.1"/>
    <property type="molecule type" value="Genomic_DNA"/>
</dbReference>
<dbReference type="STRING" id="889306.KP78_04600"/>
<gene>
    <name evidence="1" type="ORF">KP78_04600</name>
</gene>
<organism evidence="1 2">
    <name type="scientific">Jeotgalibacillus soli</name>
    <dbReference type="NCBI Taxonomy" id="889306"/>
    <lineage>
        <taxon>Bacteria</taxon>
        <taxon>Bacillati</taxon>
        <taxon>Bacillota</taxon>
        <taxon>Bacilli</taxon>
        <taxon>Bacillales</taxon>
        <taxon>Caryophanaceae</taxon>
        <taxon>Jeotgalibacillus</taxon>
    </lineage>
</organism>
<protein>
    <submittedName>
        <fullName evidence="1">Uncharacterized protein</fullName>
    </submittedName>
</protein>
<accession>A0A0C2RPB5</accession>
<comment type="caution">
    <text evidence="1">The sequence shown here is derived from an EMBL/GenBank/DDBJ whole genome shotgun (WGS) entry which is preliminary data.</text>
</comment>
<sequence length="37" mass="4352">MMLILLTIRSPFSEYFHVAVSPNKEEELNACHHMCFL</sequence>
<dbReference type="Proteomes" id="UP000031938">
    <property type="component" value="Unassembled WGS sequence"/>
</dbReference>
<proteinExistence type="predicted"/>
<reference evidence="1 2" key="1">
    <citation type="submission" date="2015-01" db="EMBL/GenBank/DDBJ databases">
        <title>Genome sequencing of Jeotgalibacillus soli.</title>
        <authorList>
            <person name="Goh K.M."/>
            <person name="Chan K.-G."/>
            <person name="Yaakop A.S."/>
            <person name="Ee R."/>
            <person name="Gan H.M."/>
            <person name="Chan C.S."/>
        </authorList>
    </citation>
    <scope>NUCLEOTIDE SEQUENCE [LARGE SCALE GENOMIC DNA]</scope>
    <source>
        <strain evidence="1 2">P9</strain>
    </source>
</reference>
<dbReference type="AlphaFoldDB" id="A0A0C2RPB5"/>
<evidence type="ECO:0000313" key="2">
    <source>
        <dbReference type="Proteomes" id="UP000031938"/>
    </source>
</evidence>
<dbReference type="PATRIC" id="fig|889306.3.peg.461"/>
<name>A0A0C2RPB5_9BACL</name>